<dbReference type="Pfam" id="PF00082">
    <property type="entry name" value="Peptidase_S8"/>
    <property type="match status" value="1"/>
</dbReference>
<evidence type="ECO:0000256" key="5">
    <source>
        <dbReference type="PROSITE-ProRule" id="PRU01240"/>
    </source>
</evidence>
<proteinExistence type="inferred from homology"/>
<dbReference type="PANTHER" id="PTHR43806">
    <property type="entry name" value="PEPTIDASE S8"/>
    <property type="match status" value="1"/>
</dbReference>
<name>A0A5B8L2B9_9HYPH</name>
<evidence type="ECO:0000256" key="1">
    <source>
        <dbReference type="ARBA" id="ARBA00011073"/>
    </source>
</evidence>
<evidence type="ECO:0000256" key="3">
    <source>
        <dbReference type="ARBA" id="ARBA00022801"/>
    </source>
</evidence>
<feature type="active site" description="Charge relay system" evidence="5">
    <location>
        <position position="213"/>
    </location>
</feature>
<dbReference type="InterPro" id="IPR015500">
    <property type="entry name" value="Peptidase_S8_subtilisin-rel"/>
</dbReference>
<feature type="active site" description="Charge relay system" evidence="5">
    <location>
        <position position="384"/>
    </location>
</feature>
<feature type="domain" description="Peptidase S8/S53" evidence="7">
    <location>
        <begin position="172"/>
        <end position="429"/>
    </location>
</feature>
<dbReference type="PROSITE" id="PS00138">
    <property type="entry name" value="SUBTILASE_SER"/>
    <property type="match status" value="1"/>
</dbReference>
<evidence type="ECO:0000313" key="9">
    <source>
        <dbReference type="Proteomes" id="UP000321389"/>
    </source>
</evidence>
<dbReference type="InterPro" id="IPR023828">
    <property type="entry name" value="Peptidase_S8_Ser-AS"/>
</dbReference>
<accession>A0A5B8L2B9</accession>
<evidence type="ECO:0000256" key="2">
    <source>
        <dbReference type="ARBA" id="ARBA00022670"/>
    </source>
</evidence>
<dbReference type="InterPro" id="IPR023827">
    <property type="entry name" value="Peptidase_S8_Asp-AS"/>
</dbReference>
<evidence type="ECO:0000259" key="7">
    <source>
        <dbReference type="Pfam" id="PF00082"/>
    </source>
</evidence>
<comment type="similarity">
    <text evidence="1 5 6">Belongs to the peptidase S8 family.</text>
</comment>
<keyword evidence="3 5" id="KW-0378">Hydrolase</keyword>
<keyword evidence="4 5" id="KW-0720">Serine protease</keyword>
<keyword evidence="2 5" id="KW-0645">Protease</keyword>
<dbReference type="Proteomes" id="UP000321389">
    <property type="component" value="Chromosome"/>
</dbReference>
<gene>
    <name evidence="8" type="ORF">FQ775_17915</name>
</gene>
<dbReference type="Gene3D" id="3.40.50.200">
    <property type="entry name" value="Peptidase S8/S53 domain"/>
    <property type="match status" value="1"/>
</dbReference>
<dbReference type="InterPro" id="IPR000209">
    <property type="entry name" value="Peptidase_S8/S53_dom"/>
</dbReference>
<dbReference type="PROSITE" id="PS00136">
    <property type="entry name" value="SUBTILASE_ASP"/>
    <property type="match status" value="1"/>
</dbReference>
<sequence length="464" mass="48396">MTSEIIELPREPEFTGRILVVGRPHQGKKAQKAMKNDVGLEIASSRDFDDQNVTAEAIESGDGIYFDEIGVAVVTPSDADQLGRISSMSVLAEDADGPIVEPEQMMYALAGDFGDYVRGFRDAANALADQYGAPSGQMPQAADAGMLAVGATWGLQKTRTVVSFPLIQNRTGKGIKVCVLDTGMDLNHPDFAGRNITSRSFVPGEAVQDLQGHGTHCIGTACGPKEPADGTTDRYGVAYEAEIFAGKVLNNGGSGADGWILAGINWAVANKCEVISMSLGAPAGGAGFSQVYENAALAALNAGCLIIAASGNESTNGLQPVGRPANSPSIMAVGALDENLRRAAFSNVTFHPPHGKVDIAGPGVRVLSSIPVAQGTHGLKSGTSMATPHVAGIAALIAESNASYRGSALWQRLIATADAISGEPAGHVGAGVVQAPYRRNVVVKPLPWWWRYFQPTYPTAEAAE</sequence>
<organism evidence="8 9">
    <name type="scientific">Nitratireductor mangrovi</name>
    <dbReference type="NCBI Taxonomy" id="2599600"/>
    <lineage>
        <taxon>Bacteria</taxon>
        <taxon>Pseudomonadati</taxon>
        <taxon>Pseudomonadota</taxon>
        <taxon>Alphaproteobacteria</taxon>
        <taxon>Hyphomicrobiales</taxon>
        <taxon>Phyllobacteriaceae</taxon>
        <taxon>Nitratireductor</taxon>
    </lineage>
</organism>
<dbReference type="RefSeq" id="WP_146300747.1">
    <property type="nucleotide sequence ID" value="NZ_CP042301.2"/>
</dbReference>
<dbReference type="AlphaFoldDB" id="A0A5B8L2B9"/>
<dbReference type="GO" id="GO:0006508">
    <property type="term" value="P:proteolysis"/>
    <property type="evidence" value="ECO:0007669"/>
    <property type="project" value="UniProtKB-KW"/>
</dbReference>
<dbReference type="InterPro" id="IPR036852">
    <property type="entry name" value="Peptidase_S8/S53_dom_sf"/>
</dbReference>
<dbReference type="OrthoDB" id="9816306at2"/>
<evidence type="ECO:0000256" key="4">
    <source>
        <dbReference type="ARBA" id="ARBA00022825"/>
    </source>
</evidence>
<keyword evidence="9" id="KW-1185">Reference proteome</keyword>
<dbReference type="PROSITE" id="PS51892">
    <property type="entry name" value="SUBTILASE"/>
    <property type="match status" value="1"/>
</dbReference>
<dbReference type="GO" id="GO:0005615">
    <property type="term" value="C:extracellular space"/>
    <property type="evidence" value="ECO:0007669"/>
    <property type="project" value="TreeGrafter"/>
</dbReference>
<dbReference type="KEGG" id="niy:FQ775_17915"/>
<dbReference type="GO" id="GO:0004252">
    <property type="term" value="F:serine-type endopeptidase activity"/>
    <property type="evidence" value="ECO:0007669"/>
    <property type="project" value="UniProtKB-UniRule"/>
</dbReference>
<evidence type="ECO:0000313" key="8">
    <source>
        <dbReference type="EMBL" id="QDZ02106.1"/>
    </source>
</evidence>
<dbReference type="EMBL" id="CP042301">
    <property type="protein sequence ID" value="QDZ02106.1"/>
    <property type="molecule type" value="Genomic_DNA"/>
</dbReference>
<protein>
    <submittedName>
        <fullName evidence="8">S8 family serine peptidase</fullName>
    </submittedName>
</protein>
<feature type="active site" description="Charge relay system" evidence="5">
    <location>
        <position position="181"/>
    </location>
</feature>
<dbReference type="PANTHER" id="PTHR43806:SF11">
    <property type="entry name" value="CEREVISIN-RELATED"/>
    <property type="match status" value="1"/>
</dbReference>
<reference evidence="8" key="1">
    <citation type="submission" date="2020-04" db="EMBL/GenBank/DDBJ databases">
        <title>Nitratireductor sp. nov. isolated from mangrove soil.</title>
        <authorList>
            <person name="Ye Y."/>
        </authorList>
    </citation>
    <scope>NUCLEOTIDE SEQUENCE</scope>
    <source>
        <strain evidence="8">SY7</strain>
    </source>
</reference>
<dbReference type="SUPFAM" id="SSF52743">
    <property type="entry name" value="Subtilisin-like"/>
    <property type="match status" value="1"/>
</dbReference>
<dbReference type="InterPro" id="IPR050131">
    <property type="entry name" value="Peptidase_S8_subtilisin-like"/>
</dbReference>
<dbReference type="PRINTS" id="PR00723">
    <property type="entry name" value="SUBTILISIN"/>
</dbReference>
<evidence type="ECO:0000256" key="6">
    <source>
        <dbReference type="RuleBase" id="RU003355"/>
    </source>
</evidence>